<dbReference type="PANTHER" id="PTHR43731:SF14">
    <property type="entry name" value="PRESENILIN-ASSOCIATED RHOMBOID-LIKE PROTEIN, MITOCHONDRIAL"/>
    <property type="match status" value="1"/>
</dbReference>
<evidence type="ECO:0000259" key="11">
    <source>
        <dbReference type="PROSITE" id="PS51039"/>
    </source>
</evidence>
<dbReference type="AlphaFoldDB" id="O29251"/>
<dbReference type="KEGG" id="afu:AF_1011"/>
<dbReference type="GO" id="GO:0016020">
    <property type="term" value="C:membrane"/>
    <property type="evidence" value="ECO:0007669"/>
    <property type="project" value="UniProtKB-SubCell"/>
</dbReference>
<name>O29251_ARCFU</name>
<keyword evidence="7" id="KW-0862">Zinc</keyword>
<dbReference type="InterPro" id="IPR000058">
    <property type="entry name" value="Znf_AN1"/>
</dbReference>
<evidence type="ECO:0000256" key="1">
    <source>
        <dbReference type="ARBA" id="ARBA00004141"/>
    </source>
</evidence>
<keyword evidence="3 10" id="KW-0812">Transmembrane</keyword>
<dbReference type="SMART" id="SM00154">
    <property type="entry name" value="ZnF_AN1"/>
    <property type="match status" value="1"/>
</dbReference>
<feature type="transmembrane region" description="Helical" evidence="10">
    <location>
        <begin position="235"/>
        <end position="256"/>
    </location>
</feature>
<dbReference type="PhylomeDB" id="O29251"/>
<evidence type="ECO:0000256" key="9">
    <source>
        <dbReference type="ARBA" id="ARBA00023136"/>
    </source>
</evidence>
<feature type="transmembrane region" description="Helical" evidence="10">
    <location>
        <begin position="295"/>
        <end position="315"/>
    </location>
</feature>
<sequence length="330" mass="37464">MLLHSFSRFKLLRGFLSLAAANYAMKHLPLFSTAVENFALFPRLPNSTQAEAFLTSRSLMLRVARCDVCGEEVTIPFKCKYCGGTFCAEHRLPENHDCDGLDEYWNVPVNVKRRLSPQPARRSRNIGLMKYGANNTVLIICTILFFISIVAPYEMVEIFALHPRLDVLLAMPWQLITSMFLHVEFWHFFVNMFVLLFFGTELERRLGDRKYLEIFFVSGLAGNVGYIAYSYAVGSFAPALGASAAIFGVMGCLAIIAPEIRIIIFPIPIPINIRTALLLFAAYDFWMMVASYMGLFYTNVANIAHLAGLAVGLYYGKRLGRRKVRYDFYF</sequence>
<keyword evidence="8 10" id="KW-1133">Transmembrane helix</keyword>
<evidence type="ECO:0000256" key="3">
    <source>
        <dbReference type="ARBA" id="ARBA00022692"/>
    </source>
</evidence>
<organism evidence="12 13">
    <name type="scientific">Archaeoglobus fulgidus (strain ATCC 49558 / DSM 4304 / JCM 9628 / NBRC 100126 / VC-16)</name>
    <dbReference type="NCBI Taxonomy" id="224325"/>
    <lineage>
        <taxon>Archaea</taxon>
        <taxon>Methanobacteriati</taxon>
        <taxon>Methanobacteriota</taxon>
        <taxon>Archaeoglobi</taxon>
        <taxon>Archaeoglobales</taxon>
        <taxon>Archaeoglobaceae</taxon>
        <taxon>Archaeoglobus</taxon>
    </lineage>
</organism>
<dbReference type="EMBL" id="AE000782">
    <property type="protein sequence ID" value="AAB90231.1"/>
    <property type="molecule type" value="Genomic_DNA"/>
</dbReference>
<comment type="subcellular location">
    <subcellularLocation>
        <location evidence="1">Membrane</location>
        <topology evidence="1">Multi-pass membrane protein</topology>
    </subcellularLocation>
</comment>
<keyword evidence="9 10" id="KW-0472">Membrane</keyword>
<dbReference type="InterPro" id="IPR035896">
    <property type="entry name" value="AN1-like_Znf"/>
</dbReference>
<dbReference type="HOGENOM" id="CLU_055068_1_0_2"/>
<dbReference type="PIR" id="C69376">
    <property type="entry name" value="C69376"/>
</dbReference>
<accession>O29251</accession>
<dbReference type="Gene3D" id="1.20.1540.10">
    <property type="entry name" value="Rhomboid-like"/>
    <property type="match status" value="1"/>
</dbReference>
<keyword evidence="6" id="KW-0378">Hydrolase</keyword>
<dbReference type="Pfam" id="PF01694">
    <property type="entry name" value="Rhomboid"/>
    <property type="match status" value="1"/>
</dbReference>
<dbReference type="Gene3D" id="4.10.1110.10">
    <property type="entry name" value="AN1-like Zinc finger"/>
    <property type="match status" value="1"/>
</dbReference>
<keyword evidence="4" id="KW-0479">Metal-binding</keyword>
<evidence type="ECO:0000256" key="6">
    <source>
        <dbReference type="ARBA" id="ARBA00022801"/>
    </source>
</evidence>
<comment type="similarity">
    <text evidence="2">Belongs to the peptidase S54 family.</text>
</comment>
<evidence type="ECO:0000256" key="8">
    <source>
        <dbReference type="ARBA" id="ARBA00022989"/>
    </source>
</evidence>
<evidence type="ECO:0000256" key="10">
    <source>
        <dbReference type="SAM" id="Phobius"/>
    </source>
</evidence>
<evidence type="ECO:0000313" key="13">
    <source>
        <dbReference type="Proteomes" id="UP000002199"/>
    </source>
</evidence>
<proteinExistence type="inferred from homology"/>
<dbReference type="SUPFAM" id="SSF118310">
    <property type="entry name" value="AN1-like Zinc finger"/>
    <property type="match status" value="1"/>
</dbReference>
<dbReference type="PROSITE" id="PS51039">
    <property type="entry name" value="ZF_AN1"/>
    <property type="match status" value="1"/>
</dbReference>
<evidence type="ECO:0000256" key="7">
    <source>
        <dbReference type="ARBA" id="ARBA00022833"/>
    </source>
</evidence>
<dbReference type="InterPro" id="IPR035952">
    <property type="entry name" value="Rhomboid-like_sf"/>
</dbReference>
<evidence type="ECO:0000256" key="2">
    <source>
        <dbReference type="ARBA" id="ARBA00009045"/>
    </source>
</evidence>
<dbReference type="eggNOG" id="arCOG01768">
    <property type="taxonomic scope" value="Archaea"/>
</dbReference>
<dbReference type="InterPro" id="IPR022764">
    <property type="entry name" value="Peptidase_S54_rhomboid_dom"/>
</dbReference>
<protein>
    <recommendedName>
        <fullName evidence="11">AN1-type domain-containing protein</fullName>
    </recommendedName>
</protein>
<gene>
    <name evidence="12" type="ordered locus">AF_1011</name>
</gene>
<dbReference type="SUPFAM" id="SSF144091">
    <property type="entry name" value="Rhomboid-like"/>
    <property type="match status" value="1"/>
</dbReference>
<feature type="transmembrane region" description="Helical" evidence="10">
    <location>
        <begin position="173"/>
        <end position="199"/>
    </location>
</feature>
<feature type="transmembrane region" description="Helical" evidence="10">
    <location>
        <begin position="263"/>
        <end position="283"/>
    </location>
</feature>
<dbReference type="EnsemblBacteria" id="AAB90231">
    <property type="protein sequence ID" value="AAB90231"/>
    <property type="gene ID" value="AF_1011"/>
</dbReference>
<dbReference type="GO" id="GO:0004252">
    <property type="term" value="F:serine-type endopeptidase activity"/>
    <property type="evidence" value="ECO:0007669"/>
    <property type="project" value="InterPro"/>
</dbReference>
<dbReference type="Pfam" id="PF01428">
    <property type="entry name" value="zf-AN1"/>
    <property type="match status" value="1"/>
</dbReference>
<evidence type="ECO:0000256" key="4">
    <source>
        <dbReference type="ARBA" id="ARBA00022723"/>
    </source>
</evidence>
<dbReference type="GO" id="GO:0008270">
    <property type="term" value="F:zinc ion binding"/>
    <property type="evidence" value="ECO:0007669"/>
    <property type="project" value="UniProtKB-KW"/>
</dbReference>
<reference evidence="12 13" key="1">
    <citation type="journal article" date="1997" name="Nature">
        <title>The complete genome sequence of the hyperthermophilic, sulphate-reducing archaeon Archaeoglobus fulgidus.</title>
        <authorList>
            <person name="Klenk H.P."/>
            <person name="Clayton R.A."/>
            <person name="Tomb J."/>
            <person name="White O."/>
            <person name="Nelson K.E."/>
            <person name="Ketchum K.A."/>
            <person name="Dodson R.J."/>
            <person name="Gwinn M."/>
            <person name="Hickey E.K."/>
            <person name="Peterson J.D."/>
            <person name="Richardson D.L."/>
            <person name="Kerlavage A.R."/>
            <person name="Graham D.E."/>
            <person name="Kyrpides N.C."/>
            <person name="Fleischmann R.D."/>
            <person name="Quackenbush J."/>
            <person name="Lee N.H."/>
            <person name="Sutton G.G."/>
            <person name="Gill S."/>
            <person name="Kirkness E.F."/>
            <person name="Dougherty B.A."/>
            <person name="McKenney K."/>
            <person name="Adams M.D."/>
            <person name="Loftus B."/>
            <person name="Peterson S."/>
            <person name="Reich C.I."/>
            <person name="McNeil L.K."/>
            <person name="Badger J.H."/>
            <person name="Glodek A."/>
            <person name="Zhou L."/>
            <person name="Overbeek R."/>
            <person name="Gocayne J.D."/>
            <person name="Weidman J.F."/>
            <person name="McDonald L."/>
            <person name="Utterback T."/>
            <person name="Cotton M.D."/>
            <person name="Spriggs T."/>
            <person name="Artiach P."/>
            <person name="Kaine B.P."/>
            <person name="Sykes S.M."/>
            <person name="Sadow P.W."/>
            <person name="D'Andrea K.P."/>
            <person name="Bowman C."/>
            <person name="Fujii C."/>
            <person name="Garland S.A."/>
            <person name="Mason T.M."/>
            <person name="Olsen G.J."/>
            <person name="Fraser C.M."/>
            <person name="Smith H.O."/>
            <person name="Woese C.R."/>
            <person name="Venter J.C."/>
        </authorList>
    </citation>
    <scope>NUCLEOTIDE SEQUENCE [LARGE SCALE GENOMIC DNA]</scope>
    <source>
        <strain evidence="13">ATCC 49558 / DSM 4304 / JCM 9628 / NBRC 100126 / VC-16</strain>
    </source>
</reference>
<feature type="transmembrane region" description="Helical" evidence="10">
    <location>
        <begin position="131"/>
        <end position="153"/>
    </location>
</feature>
<dbReference type="BindingDB" id="O29251"/>
<dbReference type="PaxDb" id="224325-AF_1011"/>
<dbReference type="PANTHER" id="PTHR43731">
    <property type="entry name" value="RHOMBOID PROTEASE"/>
    <property type="match status" value="1"/>
</dbReference>
<dbReference type="Proteomes" id="UP000002199">
    <property type="component" value="Chromosome"/>
</dbReference>
<dbReference type="InterPro" id="IPR050925">
    <property type="entry name" value="Rhomboid_protease_S54"/>
</dbReference>
<keyword evidence="13" id="KW-1185">Reference proteome</keyword>
<evidence type="ECO:0000313" key="12">
    <source>
        <dbReference type="EMBL" id="AAB90231.1"/>
    </source>
</evidence>
<keyword evidence="5" id="KW-0863">Zinc-finger</keyword>
<feature type="transmembrane region" description="Helical" evidence="10">
    <location>
        <begin position="211"/>
        <end position="229"/>
    </location>
</feature>
<feature type="domain" description="AN1-type" evidence="11">
    <location>
        <begin position="60"/>
        <end position="106"/>
    </location>
</feature>
<dbReference type="STRING" id="224325.AF_1011"/>
<evidence type="ECO:0000256" key="5">
    <source>
        <dbReference type="ARBA" id="ARBA00022771"/>
    </source>
</evidence>